<dbReference type="Gene3D" id="1.10.3720.10">
    <property type="entry name" value="MetI-like"/>
    <property type="match status" value="1"/>
</dbReference>
<dbReference type="InterPro" id="IPR000515">
    <property type="entry name" value="MetI-like"/>
</dbReference>
<dbReference type="PROSITE" id="PS50928">
    <property type="entry name" value="ABC_TM1"/>
    <property type="match status" value="1"/>
</dbReference>
<evidence type="ECO:0000256" key="2">
    <source>
        <dbReference type="ARBA" id="ARBA00022448"/>
    </source>
</evidence>
<dbReference type="EMBL" id="CP001700">
    <property type="protein sequence ID" value="ACU71678.1"/>
    <property type="molecule type" value="Genomic_DNA"/>
</dbReference>
<keyword evidence="6 7" id="KW-0472">Membrane</keyword>
<dbReference type="AlphaFoldDB" id="C7Q103"/>
<dbReference type="HOGENOM" id="CLU_028518_1_1_11"/>
<evidence type="ECO:0000256" key="1">
    <source>
        <dbReference type="ARBA" id="ARBA00004651"/>
    </source>
</evidence>
<dbReference type="InterPro" id="IPR025966">
    <property type="entry name" value="OppC_N"/>
</dbReference>
<keyword evidence="4 7" id="KW-0812">Transmembrane</keyword>
<gene>
    <name evidence="9" type="ordered locus">Caci_2765</name>
</gene>
<dbReference type="Proteomes" id="UP000000851">
    <property type="component" value="Chromosome"/>
</dbReference>
<reference evidence="9 10" key="1">
    <citation type="journal article" date="2009" name="Stand. Genomic Sci.">
        <title>Complete genome sequence of Catenulispora acidiphila type strain (ID 139908).</title>
        <authorList>
            <person name="Copeland A."/>
            <person name="Lapidus A."/>
            <person name="Glavina Del Rio T."/>
            <person name="Nolan M."/>
            <person name="Lucas S."/>
            <person name="Chen F."/>
            <person name="Tice H."/>
            <person name="Cheng J.F."/>
            <person name="Bruce D."/>
            <person name="Goodwin L."/>
            <person name="Pitluck S."/>
            <person name="Mikhailova N."/>
            <person name="Pati A."/>
            <person name="Ivanova N."/>
            <person name="Mavromatis K."/>
            <person name="Chen A."/>
            <person name="Palaniappan K."/>
            <person name="Chain P."/>
            <person name="Land M."/>
            <person name="Hauser L."/>
            <person name="Chang Y.J."/>
            <person name="Jeffries C.D."/>
            <person name="Chertkov O."/>
            <person name="Brettin T."/>
            <person name="Detter J.C."/>
            <person name="Han C."/>
            <person name="Ali Z."/>
            <person name="Tindall B.J."/>
            <person name="Goker M."/>
            <person name="Bristow J."/>
            <person name="Eisen J.A."/>
            <person name="Markowitz V."/>
            <person name="Hugenholtz P."/>
            <person name="Kyrpides N.C."/>
            <person name="Klenk H.P."/>
        </authorList>
    </citation>
    <scope>NUCLEOTIDE SEQUENCE [LARGE SCALE GENOMIC DNA]</scope>
    <source>
        <strain evidence="10">DSM 44928 / JCM 14897 / NBRC 102108 / NRRL B-24433 / ID139908</strain>
    </source>
</reference>
<evidence type="ECO:0000256" key="5">
    <source>
        <dbReference type="ARBA" id="ARBA00022989"/>
    </source>
</evidence>
<feature type="transmembrane region" description="Helical" evidence="7">
    <location>
        <begin position="121"/>
        <end position="147"/>
    </location>
</feature>
<evidence type="ECO:0000259" key="8">
    <source>
        <dbReference type="PROSITE" id="PS50928"/>
    </source>
</evidence>
<protein>
    <submittedName>
        <fullName evidence="9">Binding-protein-dependent transport systems inner membrane component</fullName>
    </submittedName>
</protein>
<dbReference type="PANTHER" id="PTHR43386:SF25">
    <property type="entry name" value="PEPTIDE ABC TRANSPORTER PERMEASE PROTEIN"/>
    <property type="match status" value="1"/>
</dbReference>
<evidence type="ECO:0000313" key="10">
    <source>
        <dbReference type="Proteomes" id="UP000000851"/>
    </source>
</evidence>
<accession>C7Q103</accession>
<dbReference type="GO" id="GO:0005886">
    <property type="term" value="C:plasma membrane"/>
    <property type="evidence" value="ECO:0007669"/>
    <property type="project" value="UniProtKB-SubCell"/>
</dbReference>
<feature type="transmembrane region" description="Helical" evidence="7">
    <location>
        <begin position="74"/>
        <end position="101"/>
    </location>
</feature>
<dbReference type="Pfam" id="PF12911">
    <property type="entry name" value="OppC_N"/>
    <property type="match status" value="1"/>
</dbReference>
<evidence type="ECO:0000256" key="6">
    <source>
        <dbReference type="ARBA" id="ARBA00023136"/>
    </source>
</evidence>
<dbReference type="STRING" id="479433.Caci_2765"/>
<dbReference type="KEGG" id="cai:Caci_2765"/>
<dbReference type="OrthoDB" id="8906042at2"/>
<comment type="similarity">
    <text evidence="7">Belongs to the binding-protein-dependent transport system permease family.</text>
</comment>
<evidence type="ECO:0000256" key="3">
    <source>
        <dbReference type="ARBA" id="ARBA00022475"/>
    </source>
</evidence>
<dbReference type="GO" id="GO:0055085">
    <property type="term" value="P:transmembrane transport"/>
    <property type="evidence" value="ECO:0007669"/>
    <property type="project" value="InterPro"/>
</dbReference>
<keyword evidence="2 7" id="KW-0813">Transport</keyword>
<dbReference type="InParanoid" id="C7Q103"/>
<evidence type="ECO:0000313" key="9">
    <source>
        <dbReference type="EMBL" id="ACU71678.1"/>
    </source>
</evidence>
<feature type="domain" description="ABC transmembrane type-1" evidence="8">
    <location>
        <begin position="73"/>
        <end position="262"/>
    </location>
</feature>
<dbReference type="PANTHER" id="PTHR43386">
    <property type="entry name" value="OLIGOPEPTIDE TRANSPORT SYSTEM PERMEASE PROTEIN APPC"/>
    <property type="match status" value="1"/>
</dbReference>
<evidence type="ECO:0000256" key="7">
    <source>
        <dbReference type="RuleBase" id="RU363032"/>
    </source>
</evidence>
<keyword evidence="3" id="KW-1003">Cell membrane</keyword>
<dbReference type="SUPFAM" id="SSF161098">
    <property type="entry name" value="MetI-like"/>
    <property type="match status" value="1"/>
</dbReference>
<dbReference type="Pfam" id="PF00528">
    <property type="entry name" value="BPD_transp_1"/>
    <property type="match status" value="1"/>
</dbReference>
<keyword evidence="5 7" id="KW-1133">Transmembrane helix</keyword>
<dbReference type="InterPro" id="IPR050366">
    <property type="entry name" value="BP-dependent_transpt_permease"/>
</dbReference>
<name>C7Q103_CATAD</name>
<dbReference type="InterPro" id="IPR035906">
    <property type="entry name" value="MetI-like_sf"/>
</dbReference>
<dbReference type="eggNOG" id="COG1173">
    <property type="taxonomic scope" value="Bacteria"/>
</dbReference>
<keyword evidence="10" id="KW-1185">Reference proteome</keyword>
<comment type="subcellular location">
    <subcellularLocation>
        <location evidence="1 7">Cell membrane</location>
        <topology evidence="1 7">Multi-pass membrane protein</topology>
    </subcellularLocation>
</comment>
<dbReference type="CDD" id="cd06261">
    <property type="entry name" value="TM_PBP2"/>
    <property type="match status" value="1"/>
</dbReference>
<dbReference type="RefSeq" id="WP_012786971.1">
    <property type="nucleotide sequence ID" value="NC_013131.1"/>
</dbReference>
<organism evidence="9 10">
    <name type="scientific">Catenulispora acidiphila (strain DSM 44928 / JCM 14897 / NBRC 102108 / NRRL B-24433 / ID139908)</name>
    <dbReference type="NCBI Taxonomy" id="479433"/>
    <lineage>
        <taxon>Bacteria</taxon>
        <taxon>Bacillati</taxon>
        <taxon>Actinomycetota</taxon>
        <taxon>Actinomycetes</taxon>
        <taxon>Catenulisporales</taxon>
        <taxon>Catenulisporaceae</taxon>
        <taxon>Catenulispora</taxon>
    </lineage>
</organism>
<sequence length="294" mass="30328" precursor="true">MRILRKTWQFRSARIAVAVIALIAVLAVFGRALAPHDPLAQNPAAALRGPGAGHWLGTDYLGRDVLSRLMAGTGASVVGALEAVAIGLAAGVLPGLASVWLGPAFEWVSARIVDALLTLPYVVFAVAVTGVLGNGLTVAMAAIGMLLAPRFFRITRAAALSQAGSQYVEAAELAGASRWWILRRHIWGKISPTIAVTTAQALAAALLTVSSLAFLGLGVEPPLPTWGEILSSDLTYLSVQPWAPLVPGLLIMAAAAALNALADAVRDGSAAVDLPRPPAAVPEKEHADVSLAAV</sequence>
<feature type="transmembrane region" description="Helical" evidence="7">
    <location>
        <begin position="12"/>
        <end position="33"/>
    </location>
</feature>
<evidence type="ECO:0000256" key="4">
    <source>
        <dbReference type="ARBA" id="ARBA00022692"/>
    </source>
</evidence>
<proteinExistence type="inferred from homology"/>